<organism evidence="2 3">
    <name type="scientific">Alkalibacter saccharofermentans DSM 14828</name>
    <dbReference type="NCBI Taxonomy" id="1120975"/>
    <lineage>
        <taxon>Bacteria</taxon>
        <taxon>Bacillati</taxon>
        <taxon>Bacillota</taxon>
        <taxon>Clostridia</taxon>
        <taxon>Eubacteriales</taxon>
        <taxon>Eubacteriaceae</taxon>
        <taxon>Alkalibacter</taxon>
    </lineage>
</organism>
<dbReference type="AlphaFoldDB" id="A0A1M4WVU5"/>
<evidence type="ECO:0000256" key="1">
    <source>
        <dbReference type="SAM" id="Phobius"/>
    </source>
</evidence>
<dbReference type="STRING" id="1120975.SAMN02746064_01329"/>
<proteinExistence type="predicted"/>
<keyword evidence="1" id="KW-0812">Transmembrane</keyword>
<dbReference type="Proteomes" id="UP000184251">
    <property type="component" value="Unassembled WGS sequence"/>
</dbReference>
<evidence type="ECO:0000313" key="3">
    <source>
        <dbReference type="Proteomes" id="UP000184251"/>
    </source>
</evidence>
<keyword evidence="3" id="KW-1185">Reference proteome</keyword>
<keyword evidence="1" id="KW-0472">Membrane</keyword>
<keyword evidence="1" id="KW-1133">Transmembrane helix</keyword>
<feature type="transmembrane region" description="Helical" evidence="1">
    <location>
        <begin position="64"/>
        <end position="88"/>
    </location>
</feature>
<name>A0A1M4WVU5_9FIRM</name>
<sequence length="98" mass="10981">MNKILIISALVAVMMLSTGYHLVEVVQAGSDYEIAFNSPDAGQRDRTNVFSGLIRNYTGGFSQYLGYAIGAAIVVLVSWMVIEFVNWIRKWIDKNKHP</sequence>
<evidence type="ECO:0000313" key="2">
    <source>
        <dbReference type="EMBL" id="SHE85364.1"/>
    </source>
</evidence>
<dbReference type="RefSeq" id="WP_073270387.1">
    <property type="nucleotide sequence ID" value="NZ_FQTU01000008.1"/>
</dbReference>
<protein>
    <submittedName>
        <fullName evidence="2">Uncharacterized protein</fullName>
    </submittedName>
</protein>
<gene>
    <name evidence="2" type="ORF">SAMN02746064_01329</name>
</gene>
<reference evidence="2 3" key="1">
    <citation type="submission" date="2016-11" db="EMBL/GenBank/DDBJ databases">
        <authorList>
            <person name="Jaros S."/>
            <person name="Januszkiewicz K."/>
            <person name="Wedrychowicz H."/>
        </authorList>
    </citation>
    <scope>NUCLEOTIDE SEQUENCE [LARGE SCALE GENOMIC DNA]</scope>
    <source>
        <strain evidence="2 3">DSM 14828</strain>
    </source>
</reference>
<dbReference type="EMBL" id="FQTU01000008">
    <property type="protein sequence ID" value="SHE85364.1"/>
    <property type="molecule type" value="Genomic_DNA"/>
</dbReference>
<accession>A0A1M4WVU5</accession>